<keyword evidence="4 11" id="KW-0436">Ligase</keyword>
<gene>
    <name evidence="11 13" type="primary">gatB</name>
    <name evidence="13" type="ORF">Drose_07625</name>
</gene>
<comment type="subunit">
    <text evidence="2 11">Heterotrimer of A, B and C subunits.</text>
</comment>
<dbReference type="InterPro" id="IPR006075">
    <property type="entry name" value="Asn/Gln-tRNA_Trfase_suB/E_cat"/>
</dbReference>
<protein>
    <recommendedName>
        <fullName evidence="3 11">Aspartyl/glutamyl-tRNA(Asn/Gln) amidotransferase subunit B</fullName>
        <shortName evidence="11">Asp/Glu-ADT subunit B</shortName>
        <ecNumber evidence="11">6.3.5.-</ecNumber>
    </recommendedName>
</protein>
<dbReference type="Proteomes" id="UP001058271">
    <property type="component" value="Chromosome"/>
</dbReference>
<dbReference type="Gene3D" id="1.10.10.410">
    <property type="match status" value="1"/>
</dbReference>
<evidence type="ECO:0000256" key="11">
    <source>
        <dbReference type="HAMAP-Rule" id="MF_00121"/>
    </source>
</evidence>
<dbReference type="PROSITE" id="PS01234">
    <property type="entry name" value="GATB"/>
    <property type="match status" value="1"/>
</dbReference>
<dbReference type="Pfam" id="PF02637">
    <property type="entry name" value="GatB_Yqey"/>
    <property type="match status" value="1"/>
</dbReference>
<evidence type="ECO:0000313" key="14">
    <source>
        <dbReference type="Proteomes" id="UP001058271"/>
    </source>
</evidence>
<dbReference type="RefSeq" id="WP_260727494.1">
    <property type="nucleotide sequence ID" value="NZ_BAAABS010000033.1"/>
</dbReference>
<comment type="function">
    <text evidence="8 11">Allows the formation of correctly charged Asn-tRNA(Asn) or Gln-tRNA(Gln) through the transamidation of misacylated Asp-tRNA(Asn) or Glu-tRNA(Gln) in organisms which lack either or both of asparaginyl-tRNA or glutaminyl-tRNA synthetases. The reaction takes place in the presence of glutamine and ATP through an activated phospho-Asp-tRNA(Asn) or phospho-Glu-tRNA(Gln).</text>
</comment>
<evidence type="ECO:0000313" key="13">
    <source>
        <dbReference type="EMBL" id="UWZ38116.1"/>
    </source>
</evidence>
<dbReference type="SMART" id="SM00845">
    <property type="entry name" value="GatB_Yqey"/>
    <property type="match status" value="1"/>
</dbReference>
<dbReference type="NCBIfam" id="NF004014">
    <property type="entry name" value="PRK05477.1-4"/>
    <property type="match status" value="1"/>
</dbReference>
<evidence type="ECO:0000256" key="8">
    <source>
        <dbReference type="ARBA" id="ARBA00024799"/>
    </source>
</evidence>
<dbReference type="InterPro" id="IPR018027">
    <property type="entry name" value="Asn/Gln_amidotransferase"/>
</dbReference>
<dbReference type="InterPro" id="IPR017958">
    <property type="entry name" value="Gln-tRNA_amidoTrfase_suB_CS"/>
</dbReference>
<dbReference type="SUPFAM" id="SSF89095">
    <property type="entry name" value="GatB/YqeY motif"/>
    <property type="match status" value="1"/>
</dbReference>
<dbReference type="SUPFAM" id="SSF55931">
    <property type="entry name" value="Glutamine synthetase/guanido kinase"/>
    <property type="match status" value="1"/>
</dbReference>
<evidence type="ECO:0000256" key="4">
    <source>
        <dbReference type="ARBA" id="ARBA00022598"/>
    </source>
</evidence>
<name>A0ABY5Z984_9ACTN</name>
<dbReference type="Pfam" id="PF02934">
    <property type="entry name" value="GatB_N"/>
    <property type="match status" value="1"/>
</dbReference>
<comment type="catalytic activity">
    <reaction evidence="10 11">
        <text>L-glutamyl-tRNA(Gln) + L-glutamine + ATP + H2O = L-glutaminyl-tRNA(Gln) + L-glutamate + ADP + phosphate + H(+)</text>
        <dbReference type="Rhea" id="RHEA:17521"/>
        <dbReference type="Rhea" id="RHEA-COMP:9681"/>
        <dbReference type="Rhea" id="RHEA-COMP:9684"/>
        <dbReference type="ChEBI" id="CHEBI:15377"/>
        <dbReference type="ChEBI" id="CHEBI:15378"/>
        <dbReference type="ChEBI" id="CHEBI:29985"/>
        <dbReference type="ChEBI" id="CHEBI:30616"/>
        <dbReference type="ChEBI" id="CHEBI:43474"/>
        <dbReference type="ChEBI" id="CHEBI:58359"/>
        <dbReference type="ChEBI" id="CHEBI:78520"/>
        <dbReference type="ChEBI" id="CHEBI:78521"/>
        <dbReference type="ChEBI" id="CHEBI:456216"/>
    </reaction>
</comment>
<dbReference type="NCBIfam" id="NF004012">
    <property type="entry name" value="PRK05477.1-2"/>
    <property type="match status" value="1"/>
</dbReference>
<dbReference type="InterPro" id="IPR017959">
    <property type="entry name" value="Asn/Gln-tRNA_amidoTrfase_suB/E"/>
</dbReference>
<dbReference type="InterPro" id="IPR003789">
    <property type="entry name" value="Asn/Gln_tRNA_amidoTrase-B-like"/>
</dbReference>
<accession>A0ABY5Z984</accession>
<dbReference type="NCBIfam" id="NF004013">
    <property type="entry name" value="PRK05477.1-3"/>
    <property type="match status" value="1"/>
</dbReference>
<dbReference type="NCBIfam" id="TIGR00133">
    <property type="entry name" value="gatB"/>
    <property type="match status" value="1"/>
</dbReference>
<dbReference type="HAMAP" id="MF_00121">
    <property type="entry name" value="GatB"/>
    <property type="match status" value="1"/>
</dbReference>
<reference evidence="13" key="1">
    <citation type="submission" date="2021-04" db="EMBL/GenBank/DDBJ databases">
        <title>Biosynthetic gene clusters of Dactylosporangioum roseum.</title>
        <authorList>
            <person name="Hartkoorn R.C."/>
            <person name="Beaudoing E."/>
            <person name="Hot D."/>
            <person name="Moureu S."/>
        </authorList>
    </citation>
    <scope>NUCLEOTIDE SEQUENCE</scope>
    <source>
        <strain evidence="13">NRRL B-16295</strain>
    </source>
</reference>
<evidence type="ECO:0000256" key="7">
    <source>
        <dbReference type="ARBA" id="ARBA00022917"/>
    </source>
</evidence>
<keyword evidence="14" id="KW-1185">Reference proteome</keyword>
<dbReference type="EMBL" id="CP073721">
    <property type="protein sequence ID" value="UWZ38116.1"/>
    <property type="molecule type" value="Genomic_DNA"/>
</dbReference>
<evidence type="ECO:0000256" key="5">
    <source>
        <dbReference type="ARBA" id="ARBA00022741"/>
    </source>
</evidence>
<evidence type="ECO:0000256" key="3">
    <source>
        <dbReference type="ARBA" id="ARBA00016923"/>
    </source>
</evidence>
<organism evidence="13 14">
    <name type="scientific">Dactylosporangium roseum</name>
    <dbReference type="NCBI Taxonomy" id="47989"/>
    <lineage>
        <taxon>Bacteria</taxon>
        <taxon>Bacillati</taxon>
        <taxon>Actinomycetota</taxon>
        <taxon>Actinomycetes</taxon>
        <taxon>Micromonosporales</taxon>
        <taxon>Micromonosporaceae</taxon>
        <taxon>Dactylosporangium</taxon>
    </lineage>
</organism>
<dbReference type="InterPro" id="IPR004413">
    <property type="entry name" value="GatB"/>
</dbReference>
<comment type="catalytic activity">
    <reaction evidence="9 11">
        <text>L-aspartyl-tRNA(Asn) + L-glutamine + ATP + H2O = L-asparaginyl-tRNA(Asn) + L-glutamate + ADP + phosphate + 2 H(+)</text>
        <dbReference type="Rhea" id="RHEA:14513"/>
        <dbReference type="Rhea" id="RHEA-COMP:9674"/>
        <dbReference type="Rhea" id="RHEA-COMP:9677"/>
        <dbReference type="ChEBI" id="CHEBI:15377"/>
        <dbReference type="ChEBI" id="CHEBI:15378"/>
        <dbReference type="ChEBI" id="CHEBI:29985"/>
        <dbReference type="ChEBI" id="CHEBI:30616"/>
        <dbReference type="ChEBI" id="CHEBI:43474"/>
        <dbReference type="ChEBI" id="CHEBI:58359"/>
        <dbReference type="ChEBI" id="CHEBI:78515"/>
        <dbReference type="ChEBI" id="CHEBI:78516"/>
        <dbReference type="ChEBI" id="CHEBI:456216"/>
    </reaction>
</comment>
<dbReference type="InterPro" id="IPR014746">
    <property type="entry name" value="Gln_synth/guanido_kin_cat_dom"/>
</dbReference>
<comment type="similarity">
    <text evidence="1 11">Belongs to the GatB/GatE family. GatB subfamily.</text>
</comment>
<feature type="domain" description="Asn/Gln amidotransferase" evidence="12">
    <location>
        <begin position="349"/>
        <end position="496"/>
    </location>
</feature>
<dbReference type="InterPro" id="IPR023168">
    <property type="entry name" value="GatB_Yqey_C_2"/>
</dbReference>
<keyword evidence="6 11" id="KW-0067">ATP-binding</keyword>
<proteinExistence type="inferred from homology"/>
<dbReference type="PANTHER" id="PTHR11659:SF0">
    <property type="entry name" value="GLUTAMYL-TRNA(GLN) AMIDOTRANSFERASE SUBUNIT B, MITOCHONDRIAL"/>
    <property type="match status" value="1"/>
</dbReference>
<evidence type="ECO:0000256" key="9">
    <source>
        <dbReference type="ARBA" id="ARBA00047380"/>
    </source>
</evidence>
<evidence type="ECO:0000256" key="2">
    <source>
        <dbReference type="ARBA" id="ARBA00011123"/>
    </source>
</evidence>
<evidence type="ECO:0000256" key="6">
    <source>
        <dbReference type="ARBA" id="ARBA00022840"/>
    </source>
</evidence>
<sequence>MSTVTQMSYDETVARFEPVIGLETHVELGTNTKMFCGCPTTFGAEPNTQVCPVCLGLPGALPVANRAAIEATIRIGLALNCSIAPWGRFARKNYFYPDMPKNFQISQYDEPLCVDGYLDVEMEGELVRIGIERVHLEEDTGKTLHVGGATGRIHGATESLVDYNRAGIPLVEIVTKPVPGTGAGAPQVARAYVTELRDVIRTLGVSDVRMEQGSLRCDVNTSLNRPGSPWGTRTETKNVNSLRSVERAVRSEIIRQGSVLEAGGTIVQETRHFHEDTGDTTSGRSKETATDYRYFPEPDLVPLAPAAEWVEELRSALPELPRVRRARMQSDWGFSDLDMQSVVNAGAVELISATVSAGATPAAARKWWLGELARRANETEAELDALGVTPAAVAELQALVDSGKINDKLARVVLEGVMAGEGTPAEVVSSRGLEVVSDEGALTKAVDEAIAANPDIAAKVRDGKVAAAGALVGAVMKATAGKADAKTVRELIITRLS</sequence>
<dbReference type="PANTHER" id="PTHR11659">
    <property type="entry name" value="GLUTAMYL-TRNA GLN AMIDOTRANSFERASE SUBUNIT B MITOCHONDRIAL AND PROKARYOTIC PET112-RELATED"/>
    <property type="match status" value="1"/>
</dbReference>
<keyword evidence="5 11" id="KW-0547">Nucleotide-binding</keyword>
<dbReference type="EC" id="6.3.5.-" evidence="11"/>
<keyword evidence="7 11" id="KW-0648">Protein biosynthesis</keyword>
<evidence type="ECO:0000256" key="10">
    <source>
        <dbReference type="ARBA" id="ARBA00047913"/>
    </source>
</evidence>
<evidence type="ECO:0000259" key="12">
    <source>
        <dbReference type="SMART" id="SM00845"/>
    </source>
</evidence>
<evidence type="ECO:0000256" key="1">
    <source>
        <dbReference type="ARBA" id="ARBA00005306"/>
    </source>
</evidence>